<evidence type="ECO:0000313" key="1">
    <source>
        <dbReference type="EMBL" id="OWV31976.1"/>
    </source>
</evidence>
<dbReference type="Proteomes" id="UP000198462">
    <property type="component" value="Unassembled WGS sequence"/>
</dbReference>
<dbReference type="EMBL" id="NFZT01000003">
    <property type="protein sequence ID" value="OWV31976.1"/>
    <property type="molecule type" value="Genomic_DNA"/>
</dbReference>
<dbReference type="Pfam" id="PF17963">
    <property type="entry name" value="Big_9"/>
    <property type="match status" value="1"/>
</dbReference>
<protein>
    <submittedName>
        <fullName evidence="1">Uncharacterized protein</fullName>
    </submittedName>
</protein>
<gene>
    <name evidence="1" type="ORF">B5C34_14485</name>
</gene>
<feature type="non-terminal residue" evidence="1">
    <location>
        <position position="774"/>
    </location>
</feature>
<name>A0A219B1H6_9SPHN</name>
<proteinExistence type="predicted"/>
<dbReference type="AlphaFoldDB" id="A0A219B1H6"/>
<keyword evidence="2" id="KW-1185">Reference proteome</keyword>
<accession>A0A219B1H6</accession>
<sequence>MRVASVNFFPSEILPDGRVLFDLSDEDIPFSGYYSFVYTIVDDDGATAIGRGPGAGQILIEARPDYSFQPYDLQPLVNLENPTGQEATSLEVSALQDGNFVVGWVSEDESGVSEGLARIVAVDGTPISANIPLAQIGMSISAVKVASYGNGFAALVAEVEPGTSTSPHPIVKFFEPSGELGGTLELPYATNEELLQPTALVSLDNSGLAALYIVSEALSGGASRTVARVIELAPGGSTIVSQNEVELPDISPIADSEIDAVEIPGGIAFATTIQASGGGNSAVLYQRLPFIGAAPSAETIANAQNPSLAKTGDEQTPAALAYLTIEDGDSVNQSAGAVLRQIGSDGGLSAQTAMLFSRVGAIREIEIEGLPEGGFIASAFADTSSEQSDSVTGVSVSAVFAGNGEQVSETEVLEGGASLLTEQIVHDIAVNDDRVALFGGQNMTVRDGVLSTGDDISVQSLSISTASDNAPVAVDDEIEANEGGIVFFNPLRNDLDPDVDAGSDSLSVISVSDVPGLELLPTGFIKVTLAEGELQSFAFEYTISDDAGQLSTGTVAINISELPRFSAALEPVGDVTQLNETEWDFSSDVRVEPLGDGFIQVWRSQQYSPEPQTAVFGRILDRSGNPVGSEIMLSPAGGNYRSPSVTAMGEDGSFAVAYLDITGGNVDTPTVIGISGFTAEGDLIYSREVVPTVDFGVTLNDPILVELSDGSLAVVIVGANDESRPIEVIRVSSDGSTSSVRRQNIWHNSRRRLAERGPRLRLMFRRRACGVASA</sequence>
<evidence type="ECO:0000313" key="2">
    <source>
        <dbReference type="Proteomes" id="UP000198462"/>
    </source>
</evidence>
<comment type="caution">
    <text evidence="1">The sequence shown here is derived from an EMBL/GenBank/DDBJ whole genome shotgun (WGS) entry which is preliminary data.</text>
</comment>
<reference evidence="2" key="1">
    <citation type="submission" date="2017-05" db="EMBL/GenBank/DDBJ databases">
        <authorList>
            <person name="Lin X."/>
        </authorList>
    </citation>
    <scope>NUCLEOTIDE SEQUENCE [LARGE SCALE GENOMIC DNA]</scope>
    <source>
        <strain evidence="2">JLT2012</strain>
    </source>
</reference>
<organism evidence="1 2">
    <name type="scientific">Pacificimonas flava</name>
    <dbReference type="NCBI Taxonomy" id="1234595"/>
    <lineage>
        <taxon>Bacteria</taxon>
        <taxon>Pseudomonadati</taxon>
        <taxon>Pseudomonadota</taxon>
        <taxon>Alphaproteobacteria</taxon>
        <taxon>Sphingomonadales</taxon>
        <taxon>Sphingosinicellaceae</taxon>
        <taxon>Pacificimonas</taxon>
    </lineage>
</organism>